<evidence type="ECO:0000256" key="1">
    <source>
        <dbReference type="SAM" id="SignalP"/>
    </source>
</evidence>
<feature type="signal peptide" evidence="1">
    <location>
        <begin position="1"/>
        <end position="19"/>
    </location>
</feature>
<keyword evidence="1" id="KW-0732">Signal</keyword>
<dbReference type="AlphaFoldDB" id="A0A163A6A9"/>
<dbReference type="VEuPathDB" id="FungiDB:PHYBLDRAFT_78401"/>
<protein>
    <submittedName>
        <fullName evidence="2">Uncharacterized protein</fullName>
    </submittedName>
</protein>
<evidence type="ECO:0000313" key="3">
    <source>
        <dbReference type="Proteomes" id="UP000077315"/>
    </source>
</evidence>
<sequence length="142" mass="15800">MKSYFVSTLLILALGLVYAAPLSSDIISKREDPSGTQNCFDITYPIDYTVWETYGVYDITWTVTGECETSYYAYMVRVLEDENGNTTYEVPEFGDKPIDISLGHSKIALGDNIGEGDYIFGIGPGKDTTYETADMVIINVTR</sequence>
<proteinExistence type="predicted"/>
<organism evidence="2 3">
    <name type="scientific">Phycomyces blakesleeanus (strain ATCC 8743b / DSM 1359 / FGSC 10004 / NBRC 33097 / NRRL 1555)</name>
    <dbReference type="NCBI Taxonomy" id="763407"/>
    <lineage>
        <taxon>Eukaryota</taxon>
        <taxon>Fungi</taxon>
        <taxon>Fungi incertae sedis</taxon>
        <taxon>Mucoromycota</taxon>
        <taxon>Mucoromycotina</taxon>
        <taxon>Mucoromycetes</taxon>
        <taxon>Mucorales</taxon>
        <taxon>Phycomycetaceae</taxon>
        <taxon>Phycomyces</taxon>
    </lineage>
</organism>
<keyword evidence="3" id="KW-1185">Reference proteome</keyword>
<dbReference type="GeneID" id="29004267"/>
<dbReference type="EMBL" id="KV440986">
    <property type="protein sequence ID" value="OAD71361.1"/>
    <property type="molecule type" value="Genomic_DNA"/>
</dbReference>
<dbReference type="InParanoid" id="A0A163A6A9"/>
<gene>
    <name evidence="2" type="ORF">PHYBLDRAFT_78401</name>
</gene>
<evidence type="ECO:0000313" key="2">
    <source>
        <dbReference type="EMBL" id="OAD71361.1"/>
    </source>
</evidence>
<dbReference type="Proteomes" id="UP000077315">
    <property type="component" value="Unassembled WGS sequence"/>
</dbReference>
<accession>A0A163A6A9</accession>
<dbReference type="RefSeq" id="XP_018289401.1">
    <property type="nucleotide sequence ID" value="XM_018443362.1"/>
</dbReference>
<reference evidence="3" key="1">
    <citation type="submission" date="2015-06" db="EMBL/GenBank/DDBJ databases">
        <title>Expansion of signal transduction pathways in fungi by whole-genome duplication.</title>
        <authorList>
            <consortium name="DOE Joint Genome Institute"/>
            <person name="Corrochano L.M."/>
            <person name="Kuo A."/>
            <person name="Marcet-Houben M."/>
            <person name="Polaino S."/>
            <person name="Salamov A."/>
            <person name="Villalobos J.M."/>
            <person name="Alvarez M.I."/>
            <person name="Avalos J."/>
            <person name="Benito E.P."/>
            <person name="Benoit I."/>
            <person name="Burger G."/>
            <person name="Camino L.P."/>
            <person name="Canovas D."/>
            <person name="Cerda-Olmedo E."/>
            <person name="Cheng J.-F."/>
            <person name="Dominguez A."/>
            <person name="Elias M."/>
            <person name="Eslava A.P."/>
            <person name="Glaser F."/>
            <person name="Grimwood J."/>
            <person name="Gutierrez G."/>
            <person name="Heitman J."/>
            <person name="Henrissat B."/>
            <person name="Iturriaga E.A."/>
            <person name="Lang B.F."/>
            <person name="Lavin J.L."/>
            <person name="Lee S."/>
            <person name="Li W."/>
            <person name="Lindquist E."/>
            <person name="Lopez-Garcia S."/>
            <person name="Luque E.M."/>
            <person name="Marcos A.T."/>
            <person name="Martin J."/>
            <person name="McCluskey K."/>
            <person name="Medina H.R."/>
            <person name="Miralles-Duran A."/>
            <person name="Miyazaki A."/>
            <person name="Munoz-Torres E."/>
            <person name="Oguiza J.A."/>
            <person name="Ohm R."/>
            <person name="Olmedo M."/>
            <person name="Orejas M."/>
            <person name="Ortiz-Castellanos L."/>
            <person name="Pisabarro A.G."/>
            <person name="Rodriguez-Romero J."/>
            <person name="Ruiz-Herrera J."/>
            <person name="Ruiz-Vazquez R."/>
            <person name="Sanz C."/>
            <person name="Schackwitz W."/>
            <person name="Schmutz J."/>
            <person name="Shahriari M."/>
            <person name="Shelest E."/>
            <person name="Silva-Franco F."/>
            <person name="Soanes D."/>
            <person name="Syed K."/>
            <person name="Tagua V.G."/>
            <person name="Talbot N.J."/>
            <person name="Thon M."/>
            <person name="De vries R.P."/>
            <person name="Wiebenga A."/>
            <person name="Yadav J.S."/>
            <person name="Braun E.L."/>
            <person name="Baker S."/>
            <person name="Garre V."/>
            <person name="Horwitz B."/>
            <person name="Torres-Martinez S."/>
            <person name="Idnurm A."/>
            <person name="Herrera-Estrella A."/>
            <person name="Gabaldon T."/>
            <person name="Grigoriev I.V."/>
        </authorList>
    </citation>
    <scope>NUCLEOTIDE SEQUENCE [LARGE SCALE GENOMIC DNA]</scope>
    <source>
        <strain evidence="3">NRRL 1555(-)</strain>
    </source>
</reference>
<name>A0A163A6A9_PHYB8</name>
<feature type="chain" id="PRO_5007841599" evidence="1">
    <location>
        <begin position="20"/>
        <end position="142"/>
    </location>
</feature>